<evidence type="ECO:0000313" key="3">
    <source>
        <dbReference type="Proteomes" id="UP000185944"/>
    </source>
</evidence>
<dbReference type="VEuPathDB" id="MicrosporidiaDB:NEDG_00970"/>
<evidence type="ECO:0000256" key="1">
    <source>
        <dbReference type="SAM" id="Coils"/>
    </source>
</evidence>
<reference evidence="2 3" key="1">
    <citation type="submission" date="2016-02" db="EMBL/GenBank/DDBJ databases">
        <title>Discovery of a natural microsporidian pathogen with a broad tissue tropism in Caenorhabditis elegans.</title>
        <authorList>
            <person name="Luallen R.J."/>
            <person name="Reinke A.W."/>
            <person name="Tong L."/>
            <person name="Botts M.R."/>
            <person name="Felix M.-A."/>
            <person name="Troemel E.R."/>
        </authorList>
    </citation>
    <scope>NUCLEOTIDE SEQUENCE [LARGE SCALE GENOMIC DNA]</scope>
    <source>
        <strain evidence="2 3">JUm2807</strain>
    </source>
</reference>
<dbReference type="AlphaFoldDB" id="A0A177EBF0"/>
<accession>A0A177EBF0</accession>
<keyword evidence="3" id="KW-1185">Reference proteome</keyword>
<dbReference type="OrthoDB" id="2188219at2759"/>
<dbReference type="RefSeq" id="XP_067543576.1">
    <property type="nucleotide sequence ID" value="XM_067688388.1"/>
</dbReference>
<dbReference type="GeneID" id="93647320"/>
<gene>
    <name evidence="2" type="ORF">NEDG_00970</name>
</gene>
<feature type="coiled-coil region" evidence="1">
    <location>
        <begin position="85"/>
        <end position="143"/>
    </location>
</feature>
<organism evidence="2 3">
    <name type="scientific">Nematocida displodere</name>
    <dbReference type="NCBI Taxonomy" id="1805483"/>
    <lineage>
        <taxon>Eukaryota</taxon>
        <taxon>Fungi</taxon>
        <taxon>Fungi incertae sedis</taxon>
        <taxon>Microsporidia</taxon>
        <taxon>Nematocida</taxon>
    </lineage>
</organism>
<dbReference type="Proteomes" id="UP000185944">
    <property type="component" value="Unassembled WGS sequence"/>
</dbReference>
<sequence>MNEEETYSTEQEAIARLCLLETYAGTELDPSDEFGFLSICKAFKITEKNRLETDSEAVEIMLRLKNLCIGRGLAIDRDFEGLLGETREREELESIEKENDRLEIEFAQTKEKLAAMYVQKTKLEELRKEKAYLEQKLNTLEKTEKLSSVSQEAVRLAESLSVATKKEPNGKIQPILPECVEEFHALFLPFVSLSVDAVNFLYSQLVVDASQATTKQQAILEYISHVKGIQTLRDMRNHSSNLKKRTDSAILEILIDRKSIEVETLCTLTNLPREKVIERVFFLSAKNVIRFQRIEDRVSF</sequence>
<comment type="caution">
    <text evidence="2">The sequence shown here is derived from an EMBL/GenBank/DDBJ whole genome shotgun (WGS) entry which is preliminary data.</text>
</comment>
<proteinExistence type="predicted"/>
<protein>
    <submittedName>
        <fullName evidence="2">Uncharacterized protein</fullName>
    </submittedName>
</protein>
<dbReference type="EMBL" id="LTDL01000042">
    <property type="protein sequence ID" value="OAG28831.1"/>
    <property type="molecule type" value="Genomic_DNA"/>
</dbReference>
<evidence type="ECO:0000313" key="2">
    <source>
        <dbReference type="EMBL" id="OAG28831.1"/>
    </source>
</evidence>
<name>A0A177EBF0_9MICR</name>
<keyword evidence="1" id="KW-0175">Coiled coil</keyword>